<sequence>MLTTTPAPVQGTVPLGHEVWDWIANPMAKAWIRPPRKSFYSRFLSSAADNEHIRAQRQLVQKLRTSAVLDAIEEAFKRDMLPLPFGKMVIATQSRESTEQVVRVLRKLGSRERGGGEYSANDCYYVVHDSDVRAGQDTRSQLGAISQFQEEYVVHVLIGPAELLSRGHNLQCADRLYMVNPS</sequence>
<dbReference type="InterPro" id="IPR027417">
    <property type="entry name" value="P-loop_NTPase"/>
</dbReference>
<dbReference type="EMBL" id="JABELV010000028">
    <property type="protein sequence ID" value="KAG7562643.1"/>
    <property type="molecule type" value="Genomic_DNA"/>
</dbReference>
<evidence type="ECO:0000313" key="1">
    <source>
        <dbReference type="EMBL" id="KAG7562643.1"/>
    </source>
</evidence>
<protein>
    <submittedName>
        <fullName evidence="1">Uncharacterized protein</fullName>
    </submittedName>
</protein>
<dbReference type="Proteomes" id="UP000812966">
    <property type="component" value="Unassembled WGS sequence"/>
</dbReference>
<dbReference type="Gene3D" id="3.40.50.300">
    <property type="entry name" value="P-loop containing nucleotide triphosphate hydrolases"/>
    <property type="match status" value="1"/>
</dbReference>
<evidence type="ECO:0000313" key="2">
    <source>
        <dbReference type="Proteomes" id="UP000812966"/>
    </source>
</evidence>
<keyword evidence="2" id="KW-1185">Reference proteome</keyword>
<comment type="caution">
    <text evidence="1">The sequence shown here is derived from an EMBL/GenBank/DDBJ whole genome shotgun (WGS) entry which is preliminary data.</text>
</comment>
<dbReference type="SUPFAM" id="SSF52540">
    <property type="entry name" value="P-loop containing nucleoside triphosphate hydrolases"/>
    <property type="match status" value="1"/>
</dbReference>
<proteinExistence type="predicted"/>
<name>A0A8K0JNQ8_9TREE</name>
<accession>A0A8K0JNQ8</accession>
<reference evidence="1" key="1">
    <citation type="submission" date="2020-04" db="EMBL/GenBank/DDBJ databases">
        <title>Analysis of mating type loci in Filobasidium floriforme.</title>
        <authorList>
            <person name="Nowrousian M."/>
        </authorList>
    </citation>
    <scope>NUCLEOTIDE SEQUENCE</scope>
    <source>
        <strain evidence="1">CBS 6242</strain>
    </source>
</reference>
<organism evidence="1 2">
    <name type="scientific">Filobasidium floriforme</name>
    <dbReference type="NCBI Taxonomy" id="5210"/>
    <lineage>
        <taxon>Eukaryota</taxon>
        <taxon>Fungi</taxon>
        <taxon>Dikarya</taxon>
        <taxon>Basidiomycota</taxon>
        <taxon>Agaricomycotina</taxon>
        <taxon>Tremellomycetes</taxon>
        <taxon>Filobasidiales</taxon>
        <taxon>Filobasidiaceae</taxon>
        <taxon>Filobasidium</taxon>
    </lineage>
</organism>
<dbReference type="AlphaFoldDB" id="A0A8K0JNQ8"/>
<gene>
    <name evidence="1" type="ORF">FFLO_01910</name>
</gene>